<comment type="caution">
    <text evidence="1">The sequence shown here is derived from an EMBL/GenBank/DDBJ whole genome shotgun (WGS) entry which is preliminary data.</text>
</comment>
<dbReference type="STRING" id="1801660.A2Z78_00485"/>
<name>A0A1G2DVM5_9BACT</name>
<dbReference type="EMBL" id="MHLV01000019">
    <property type="protein sequence ID" value="OGZ17617.1"/>
    <property type="molecule type" value="Genomic_DNA"/>
</dbReference>
<reference evidence="1 2" key="1">
    <citation type="journal article" date="2016" name="Nat. Commun.">
        <title>Thousands of microbial genomes shed light on interconnected biogeochemical processes in an aquifer system.</title>
        <authorList>
            <person name="Anantharaman K."/>
            <person name="Brown C.T."/>
            <person name="Hug L.A."/>
            <person name="Sharon I."/>
            <person name="Castelle C.J."/>
            <person name="Probst A.J."/>
            <person name="Thomas B.C."/>
            <person name="Singh A."/>
            <person name="Wilkins M.J."/>
            <person name="Karaoz U."/>
            <person name="Brodie E.L."/>
            <person name="Williams K.H."/>
            <person name="Hubbard S.S."/>
            <person name="Banfield J.F."/>
        </authorList>
    </citation>
    <scope>NUCLEOTIDE SEQUENCE [LARGE SCALE GENOMIC DNA]</scope>
</reference>
<protein>
    <recommendedName>
        <fullName evidence="3">4-vinyl reductase 4VR domain-containing protein</fullName>
    </recommendedName>
</protein>
<evidence type="ECO:0000313" key="1">
    <source>
        <dbReference type="EMBL" id="OGZ17617.1"/>
    </source>
</evidence>
<evidence type="ECO:0000313" key="2">
    <source>
        <dbReference type="Proteomes" id="UP000176752"/>
    </source>
</evidence>
<dbReference type="AlphaFoldDB" id="A0A1G2DVM5"/>
<gene>
    <name evidence="1" type="ORF">A2Z78_00485</name>
</gene>
<sequence length="199" mass="23636">MVLISKTEIEEIIKNKGEVIGASFKEDLEFILEKEGKEGLKKLEEEMKKLGYPIDFKKIKSFQWYPLSLNMLYLVVAKDVFDWPDDLFRENGRFSARISLIARIMMKYIISLERCFNEAGNFWQKYYTVGRLTTENFDKKNRTAFLVLKDFTGHPVFCHVLEGYFWQVISYVVPKEKLKVKEIECIFKEGKTHKFQVTW</sequence>
<evidence type="ECO:0008006" key="3">
    <source>
        <dbReference type="Google" id="ProtNLM"/>
    </source>
</evidence>
<accession>A0A1G2DVM5</accession>
<organism evidence="1 2">
    <name type="scientific">Candidatus Nealsonbacteria bacterium RBG_13_36_15</name>
    <dbReference type="NCBI Taxonomy" id="1801660"/>
    <lineage>
        <taxon>Bacteria</taxon>
        <taxon>Candidatus Nealsoniibacteriota</taxon>
    </lineage>
</organism>
<proteinExistence type="predicted"/>
<dbReference type="Proteomes" id="UP000176752">
    <property type="component" value="Unassembled WGS sequence"/>
</dbReference>